<reference evidence="1" key="1">
    <citation type="submission" date="2019-03" db="EMBL/GenBank/DDBJ databases">
        <title>Long read genome sequence of the mycoparasitic Pythium oligandrum ATCC 38472 isolated from sugarbeet rhizosphere.</title>
        <authorList>
            <person name="Gaulin E."/>
        </authorList>
    </citation>
    <scope>NUCLEOTIDE SEQUENCE</scope>
    <source>
        <strain evidence="1">ATCC 38472_TT</strain>
    </source>
</reference>
<keyword evidence="2" id="KW-1185">Reference proteome</keyword>
<name>A0A8K1CS12_PYTOL</name>
<gene>
    <name evidence="1" type="ORF">Poli38472_005982</name>
</gene>
<dbReference type="Proteomes" id="UP000794436">
    <property type="component" value="Unassembled WGS sequence"/>
</dbReference>
<protein>
    <submittedName>
        <fullName evidence="1">Uncharacterized protein</fullName>
    </submittedName>
</protein>
<dbReference type="EMBL" id="SPLM01000002">
    <property type="protein sequence ID" value="TMW68514.1"/>
    <property type="molecule type" value="Genomic_DNA"/>
</dbReference>
<proteinExistence type="predicted"/>
<accession>A0A8K1CS12</accession>
<dbReference type="InterPro" id="IPR040099">
    <property type="entry name" value="ZZEF1"/>
</dbReference>
<dbReference type="PANTHER" id="PTHR22772:SF5">
    <property type="entry name" value="HECT DOMAIN E3 UBIQUITIN PROTEIN LIGASE 4"/>
    <property type="match status" value="1"/>
</dbReference>
<comment type="caution">
    <text evidence="1">The sequence shown here is derived from an EMBL/GenBank/DDBJ whole genome shotgun (WGS) entry which is preliminary data.</text>
</comment>
<dbReference type="SUPFAM" id="SSF49854">
    <property type="entry name" value="Spermadhesin, CUB domain"/>
    <property type="match status" value="1"/>
</dbReference>
<dbReference type="Gene3D" id="2.60.120.290">
    <property type="entry name" value="Spermadhesin, CUB domain"/>
    <property type="match status" value="1"/>
</dbReference>
<sequence>MRAGEVPTLFTNGSVLGMMLPTDFSKAKSVDAEYQCLMLDCWTGQYLNVDDDAIKSTLVMKKLSPGALAVKGFQRKMMRGTFCFDGANNLIWGVRYDGEVLLEYNNPGRKVRVQDENPFVCDNDTKQFGVGEGPGCVTASYRVLEFLSDCASNMNDEDGTDAADPQSQTVPFLVKALSQDELSQLSEDEKVTVLSLPGKIIHQAAASEFWQAITWEAHALALSTTSLAGLNLRQQLEQALALIDQCKKDVISTSGVAIVATWMRQLQRNVQSASVSELTSEEVTLSFEKLFATVIELELSRIRSVSQPAAGLPSSKLNDSGVRPNIVALQNSIVQSIFAHASSSSVAFDAAVSVFKKLCHCVEAIASQALTVCQESREDLESLEKELRCGGLLPMASMVFSCALLMLGEGDVENSGSQRAAHQHLFSIVKKDSSELVQCLQPLEQLATMYSASREARVEETTMSVTKAVVVESTHHYDNDMNVRTELRIPGAKKITITFDSRCRTEHDYDYVTFYKSKSGDDYYGVQKYSGRDDNFNWPGVGSNPPLVIETDQVFVGFRSDSSNTDWGYRFTAVGELPEKKVVVRKFWLCALADLARSVVDEIPRQLIDATVFVPIDANEAQNDENLQIADPDEQDVSVLKLLRDFIQPSPDSDAAKVVLALQKKRSVPRFQNAFA</sequence>
<organism evidence="1 2">
    <name type="scientific">Pythium oligandrum</name>
    <name type="common">Mycoparasitic fungus</name>
    <dbReference type="NCBI Taxonomy" id="41045"/>
    <lineage>
        <taxon>Eukaryota</taxon>
        <taxon>Sar</taxon>
        <taxon>Stramenopiles</taxon>
        <taxon>Oomycota</taxon>
        <taxon>Peronosporomycetes</taxon>
        <taxon>Pythiales</taxon>
        <taxon>Pythiaceae</taxon>
        <taxon>Pythium</taxon>
    </lineage>
</organism>
<dbReference type="PANTHER" id="PTHR22772">
    <property type="entry name" value="NOVEL ZZ TYPE ZINC FINGER DOMAIN CONTAINING PROTEIN"/>
    <property type="match status" value="1"/>
</dbReference>
<dbReference type="OrthoDB" id="239701at2759"/>
<dbReference type="InterPro" id="IPR035914">
    <property type="entry name" value="Sperma_CUB_dom_sf"/>
</dbReference>
<evidence type="ECO:0000313" key="1">
    <source>
        <dbReference type="EMBL" id="TMW68514.1"/>
    </source>
</evidence>
<evidence type="ECO:0000313" key="2">
    <source>
        <dbReference type="Proteomes" id="UP000794436"/>
    </source>
</evidence>
<dbReference type="AlphaFoldDB" id="A0A8K1CS12"/>